<dbReference type="InterPro" id="IPR009600">
    <property type="entry name" value="PIG-U"/>
</dbReference>
<keyword evidence="7 9" id="KW-1133">Transmembrane helix</keyword>
<evidence type="ECO:0000256" key="4">
    <source>
        <dbReference type="ARBA" id="ARBA00022502"/>
    </source>
</evidence>
<comment type="caution">
    <text evidence="10">The sequence shown here is derived from an EMBL/GenBank/DDBJ whole genome shotgun (WGS) entry which is preliminary data.</text>
</comment>
<dbReference type="Proteomes" id="UP001187471">
    <property type="component" value="Unassembled WGS sequence"/>
</dbReference>
<accession>A0AA88UNY4</accession>
<evidence type="ECO:0000256" key="5">
    <source>
        <dbReference type="ARBA" id="ARBA00022692"/>
    </source>
</evidence>
<organism evidence="10 11">
    <name type="scientific">Escallonia rubra</name>
    <dbReference type="NCBI Taxonomy" id="112253"/>
    <lineage>
        <taxon>Eukaryota</taxon>
        <taxon>Viridiplantae</taxon>
        <taxon>Streptophyta</taxon>
        <taxon>Embryophyta</taxon>
        <taxon>Tracheophyta</taxon>
        <taxon>Spermatophyta</taxon>
        <taxon>Magnoliopsida</taxon>
        <taxon>eudicotyledons</taxon>
        <taxon>Gunneridae</taxon>
        <taxon>Pentapetalae</taxon>
        <taxon>asterids</taxon>
        <taxon>campanulids</taxon>
        <taxon>Escalloniales</taxon>
        <taxon>Escalloniaceae</taxon>
        <taxon>Escallonia</taxon>
    </lineage>
</organism>
<dbReference type="AlphaFoldDB" id="A0AA88UNY4"/>
<evidence type="ECO:0000256" key="1">
    <source>
        <dbReference type="ARBA" id="ARBA00004477"/>
    </source>
</evidence>
<evidence type="ECO:0000256" key="3">
    <source>
        <dbReference type="ARBA" id="ARBA00010026"/>
    </source>
</evidence>
<feature type="transmembrane region" description="Helical" evidence="9">
    <location>
        <begin position="260"/>
        <end position="286"/>
    </location>
</feature>
<name>A0AA88UNY4_9ASTE</name>
<dbReference type="GO" id="GO:0042765">
    <property type="term" value="C:GPI-anchor transamidase complex"/>
    <property type="evidence" value="ECO:0007669"/>
    <property type="project" value="InterPro"/>
</dbReference>
<feature type="transmembrane region" description="Helical" evidence="9">
    <location>
        <begin position="228"/>
        <end position="248"/>
    </location>
</feature>
<evidence type="ECO:0000256" key="6">
    <source>
        <dbReference type="ARBA" id="ARBA00022824"/>
    </source>
</evidence>
<evidence type="ECO:0000256" key="2">
    <source>
        <dbReference type="ARBA" id="ARBA00004687"/>
    </source>
</evidence>
<dbReference type="PANTHER" id="PTHR13121:SF0">
    <property type="entry name" value="PHOSPHATIDYLINOSITOL GLYCAN ANCHOR BIOSYNTHESIS CLASS U PROTEIN"/>
    <property type="match status" value="1"/>
</dbReference>
<dbReference type="Pfam" id="PF06728">
    <property type="entry name" value="PIG-U"/>
    <property type="match status" value="2"/>
</dbReference>
<feature type="transmembrane region" description="Helical" evidence="9">
    <location>
        <begin position="103"/>
        <end position="129"/>
    </location>
</feature>
<keyword evidence="6" id="KW-0256">Endoplasmic reticulum</keyword>
<feature type="transmembrane region" description="Helical" evidence="9">
    <location>
        <begin position="177"/>
        <end position="199"/>
    </location>
</feature>
<sequence>MEVPPQKKRPWFWSWSIAAVIFRLVLVYFPSSLNLSSRPEVSTPVTSLRRRLEVITIIFCADFVTALLIRATGQNLQVAYGRSLELLGLSRVSENSGLVPLAAFGWVIASHLSLYPAVIVIPVVLLLGYGPDAPPRKYLLRRNDANFGDNLSSDSSSEHRGLKTPAVKPANFLWRPVVLFLSWASVWALYVLVLCWMSVKEYGGLWEMFKRTYGFIITVQDLSPNIDIQFSFFLFCGYVGVSLLSPVMHNLWIWRGTGNANFYFATAMAYACFQIVLVVECVTAMLNHDRMIRTKLSTAKA</sequence>
<reference evidence="10" key="1">
    <citation type="submission" date="2022-12" db="EMBL/GenBank/DDBJ databases">
        <title>Draft genome assemblies for two species of Escallonia (Escalloniales).</title>
        <authorList>
            <person name="Chanderbali A."/>
            <person name="Dervinis C."/>
            <person name="Anghel I."/>
            <person name="Soltis D."/>
            <person name="Soltis P."/>
            <person name="Zapata F."/>
        </authorList>
    </citation>
    <scope>NUCLEOTIDE SEQUENCE</scope>
    <source>
        <strain evidence="10">UCBG92.1500</strain>
        <tissue evidence="10">Leaf</tissue>
    </source>
</reference>
<evidence type="ECO:0000256" key="8">
    <source>
        <dbReference type="ARBA" id="ARBA00023136"/>
    </source>
</evidence>
<keyword evidence="4" id="KW-0337">GPI-anchor biosynthesis</keyword>
<evidence type="ECO:0000256" key="7">
    <source>
        <dbReference type="ARBA" id="ARBA00022989"/>
    </source>
</evidence>
<dbReference type="EMBL" id="JAVXUO010000787">
    <property type="protein sequence ID" value="KAK2989041.1"/>
    <property type="molecule type" value="Genomic_DNA"/>
</dbReference>
<feature type="transmembrane region" description="Helical" evidence="9">
    <location>
        <begin position="52"/>
        <end position="71"/>
    </location>
</feature>
<evidence type="ECO:0000313" key="11">
    <source>
        <dbReference type="Proteomes" id="UP001187471"/>
    </source>
</evidence>
<protein>
    <recommendedName>
        <fullName evidence="12">GPI transamidase subunit PIG-U</fullName>
    </recommendedName>
</protein>
<evidence type="ECO:0000256" key="9">
    <source>
        <dbReference type="SAM" id="Phobius"/>
    </source>
</evidence>
<dbReference type="GO" id="GO:0016255">
    <property type="term" value="P:attachment of GPI anchor to protein"/>
    <property type="evidence" value="ECO:0007669"/>
    <property type="project" value="InterPro"/>
</dbReference>
<keyword evidence="8 9" id="KW-0472">Membrane</keyword>
<keyword evidence="5 9" id="KW-0812">Transmembrane</keyword>
<feature type="transmembrane region" description="Helical" evidence="9">
    <location>
        <begin position="12"/>
        <end position="31"/>
    </location>
</feature>
<dbReference type="PANTHER" id="PTHR13121">
    <property type="entry name" value="GPI TRANSAMIDASE COMPONENT PIG-U"/>
    <property type="match status" value="1"/>
</dbReference>
<keyword evidence="11" id="KW-1185">Reference proteome</keyword>
<evidence type="ECO:0008006" key="12">
    <source>
        <dbReference type="Google" id="ProtNLM"/>
    </source>
</evidence>
<evidence type="ECO:0000313" key="10">
    <source>
        <dbReference type="EMBL" id="KAK2989041.1"/>
    </source>
</evidence>
<comment type="subcellular location">
    <subcellularLocation>
        <location evidence="1">Endoplasmic reticulum membrane</location>
        <topology evidence="1">Multi-pass membrane protein</topology>
    </subcellularLocation>
</comment>
<proteinExistence type="inferred from homology"/>
<dbReference type="GO" id="GO:0006506">
    <property type="term" value="P:GPI anchor biosynthetic process"/>
    <property type="evidence" value="ECO:0007669"/>
    <property type="project" value="UniProtKB-KW"/>
</dbReference>
<comment type="pathway">
    <text evidence="2">Glycolipid biosynthesis; glycosylphosphatidylinositol-anchor biosynthesis.</text>
</comment>
<comment type="similarity">
    <text evidence="3">Belongs to the PIGU family.</text>
</comment>
<gene>
    <name evidence="10" type="ORF">RJ640_018830</name>
</gene>